<dbReference type="InterPro" id="IPR011249">
    <property type="entry name" value="Metalloenz_LuxS/M16"/>
</dbReference>
<evidence type="ECO:0000313" key="3">
    <source>
        <dbReference type="EMBL" id="SDC51801.1"/>
    </source>
</evidence>
<dbReference type="OrthoDB" id="9811314at2"/>
<dbReference type="STRING" id="1464122.SAMN05421737_109125"/>
<dbReference type="InterPro" id="IPR007863">
    <property type="entry name" value="Peptidase_M16_C"/>
</dbReference>
<dbReference type="Gene3D" id="3.30.830.10">
    <property type="entry name" value="Metalloenzyme, LuxS/M16 peptidase-like"/>
    <property type="match status" value="2"/>
</dbReference>
<dbReference type="PANTHER" id="PTHR11851">
    <property type="entry name" value="METALLOPROTEASE"/>
    <property type="match status" value="1"/>
</dbReference>
<gene>
    <name evidence="3" type="ORF">SAMN05421737_109125</name>
</gene>
<reference evidence="4" key="1">
    <citation type="submission" date="2016-09" db="EMBL/GenBank/DDBJ databases">
        <authorList>
            <person name="Varghese N."/>
            <person name="Submissions S."/>
        </authorList>
    </citation>
    <scope>NUCLEOTIDE SEQUENCE [LARGE SCALE GENOMIC DNA]</scope>
    <source>
        <strain evidence="4">25nlg</strain>
    </source>
</reference>
<dbReference type="SUPFAM" id="SSF63411">
    <property type="entry name" value="LuxS/MPP-like metallohydrolase"/>
    <property type="match status" value="2"/>
</dbReference>
<dbReference type="NCBIfam" id="NF047421">
    <property type="entry name" value="YfmH_fam"/>
    <property type="match status" value="1"/>
</dbReference>
<name>A0A1G6M8P7_9BACI</name>
<keyword evidence="4" id="KW-1185">Reference proteome</keyword>
<dbReference type="GO" id="GO:0046872">
    <property type="term" value="F:metal ion binding"/>
    <property type="evidence" value="ECO:0007669"/>
    <property type="project" value="InterPro"/>
</dbReference>
<dbReference type="InterPro" id="IPR050361">
    <property type="entry name" value="MPP/UQCRC_Complex"/>
</dbReference>
<dbReference type="EMBL" id="FMYM01000009">
    <property type="protein sequence ID" value="SDC51801.1"/>
    <property type="molecule type" value="Genomic_DNA"/>
</dbReference>
<sequence length="429" mass="49101">MKRIEYRQLGETLYQEQLENGLDVYILPREGFHEAFATFTTKYGSIDNVFVPRGQKESIRVPDGIAHFLEHKMFDGKDDDVFNTFGEQGAAANAFTSFTRTGYLFSATKQIEKNVKQLLDFVQRPYFTDHSVDKEKGIIAQEIIMYADDPDWRAYFGVIENMFEEHPVRIDVGGNLSSLKEITKEDLYTCYETFYHPSNMVLFIVGPVDPASLMTLVRENQAAKVFPVREEIIRRVIPEGTPAHCAKRTILMPVQMPTCTVGYKEKEPTRQGKDLLKRQLAIQVVLDILFSSSSKAYQSLYKEGDIHGSLAFNYTAEWGFGFSMISGDSHNPNRLVEIITETVKMYQKSGFCDEEANRAIKKKIGVFLRSLNSTNFIAKEFTRYQFNAMNLFDVVPTLEALTVDDLQSVLIDHFTAEYQTICIVRDEEK</sequence>
<dbReference type="Proteomes" id="UP000242662">
    <property type="component" value="Unassembled WGS sequence"/>
</dbReference>
<evidence type="ECO:0000313" key="4">
    <source>
        <dbReference type="Proteomes" id="UP000242662"/>
    </source>
</evidence>
<feature type="domain" description="Peptidase M16 N-terminal" evidence="1">
    <location>
        <begin position="63"/>
        <end position="166"/>
    </location>
</feature>
<evidence type="ECO:0000259" key="1">
    <source>
        <dbReference type="Pfam" id="PF00675"/>
    </source>
</evidence>
<evidence type="ECO:0000259" key="2">
    <source>
        <dbReference type="Pfam" id="PF05193"/>
    </source>
</evidence>
<protein>
    <submittedName>
        <fullName evidence="3">Predicted Zn-dependent peptidase</fullName>
    </submittedName>
</protein>
<dbReference type="InterPro" id="IPR011765">
    <property type="entry name" value="Pept_M16_N"/>
</dbReference>
<proteinExistence type="predicted"/>
<dbReference type="Pfam" id="PF00675">
    <property type="entry name" value="Peptidase_M16"/>
    <property type="match status" value="1"/>
</dbReference>
<dbReference type="AlphaFoldDB" id="A0A1G6M8P7"/>
<organism evidence="3 4">
    <name type="scientific">Shouchella lonarensis</name>
    <dbReference type="NCBI Taxonomy" id="1464122"/>
    <lineage>
        <taxon>Bacteria</taxon>
        <taxon>Bacillati</taxon>
        <taxon>Bacillota</taxon>
        <taxon>Bacilli</taxon>
        <taxon>Bacillales</taxon>
        <taxon>Bacillaceae</taxon>
        <taxon>Shouchella</taxon>
    </lineage>
</organism>
<dbReference type="Pfam" id="PF05193">
    <property type="entry name" value="Peptidase_M16_C"/>
    <property type="match status" value="1"/>
</dbReference>
<dbReference type="PANTHER" id="PTHR11851:SF134">
    <property type="entry name" value="ZINC-DEPENDENT PROTEASE"/>
    <property type="match status" value="1"/>
</dbReference>
<accession>A0A1G6M8P7</accession>
<feature type="domain" description="Peptidase M16 C-terminal" evidence="2">
    <location>
        <begin position="182"/>
        <end position="361"/>
    </location>
</feature>
<dbReference type="RefSeq" id="WP_090776290.1">
    <property type="nucleotide sequence ID" value="NZ_FMYM01000009.1"/>
</dbReference>